<dbReference type="InterPro" id="IPR001647">
    <property type="entry name" value="HTH_TetR"/>
</dbReference>
<dbReference type="EMBL" id="CP087164">
    <property type="protein sequence ID" value="UGS37820.1"/>
    <property type="molecule type" value="Genomic_DNA"/>
</dbReference>
<dbReference type="InterPro" id="IPR050109">
    <property type="entry name" value="HTH-type_TetR-like_transc_reg"/>
</dbReference>
<organism evidence="4 5">
    <name type="scientific">Capillimicrobium parvum</name>
    <dbReference type="NCBI Taxonomy" id="2884022"/>
    <lineage>
        <taxon>Bacteria</taxon>
        <taxon>Bacillati</taxon>
        <taxon>Actinomycetota</taxon>
        <taxon>Thermoleophilia</taxon>
        <taxon>Solirubrobacterales</taxon>
        <taxon>Capillimicrobiaceae</taxon>
        <taxon>Capillimicrobium</taxon>
    </lineage>
</organism>
<feature type="domain" description="HTH tetR-type" evidence="3">
    <location>
        <begin position="15"/>
        <end position="75"/>
    </location>
</feature>
<dbReference type="GO" id="GO:0000976">
    <property type="term" value="F:transcription cis-regulatory region binding"/>
    <property type="evidence" value="ECO:0007669"/>
    <property type="project" value="TreeGrafter"/>
</dbReference>
<dbReference type="GO" id="GO:0003700">
    <property type="term" value="F:DNA-binding transcription factor activity"/>
    <property type="evidence" value="ECO:0007669"/>
    <property type="project" value="TreeGrafter"/>
</dbReference>
<protein>
    <recommendedName>
        <fullName evidence="3">HTH tetR-type domain-containing protein</fullName>
    </recommendedName>
</protein>
<reference evidence="4" key="1">
    <citation type="journal article" date="2022" name="Int. J. Syst. Evol. Microbiol.">
        <title>Pseudomonas aegrilactucae sp. nov. and Pseudomonas morbosilactucae sp. nov., pathogens causing bacterial rot of lettuce in Japan.</title>
        <authorList>
            <person name="Sawada H."/>
            <person name="Fujikawa T."/>
            <person name="Satou M."/>
        </authorList>
    </citation>
    <scope>NUCLEOTIDE SEQUENCE</scope>
    <source>
        <strain evidence="4">0166_1</strain>
    </source>
</reference>
<dbReference type="InterPro" id="IPR036271">
    <property type="entry name" value="Tet_transcr_reg_TetR-rel_C_sf"/>
</dbReference>
<evidence type="ECO:0000313" key="5">
    <source>
        <dbReference type="Proteomes" id="UP001162834"/>
    </source>
</evidence>
<gene>
    <name evidence="4" type="ORF">DSM104329_04241</name>
</gene>
<dbReference type="AlphaFoldDB" id="A0A9E6Y0D8"/>
<dbReference type="PRINTS" id="PR00455">
    <property type="entry name" value="HTHTETR"/>
</dbReference>
<dbReference type="PANTHER" id="PTHR30055:SF226">
    <property type="entry name" value="HTH-TYPE TRANSCRIPTIONAL REGULATOR PKSA"/>
    <property type="match status" value="1"/>
</dbReference>
<keyword evidence="1 2" id="KW-0238">DNA-binding</keyword>
<feature type="DNA-binding region" description="H-T-H motif" evidence="2">
    <location>
        <begin position="38"/>
        <end position="57"/>
    </location>
</feature>
<name>A0A9E6Y0D8_9ACTN</name>
<accession>A0A9E6Y0D8</accession>
<dbReference type="Pfam" id="PF00440">
    <property type="entry name" value="TetR_N"/>
    <property type="match status" value="1"/>
</dbReference>
<dbReference type="PANTHER" id="PTHR30055">
    <property type="entry name" value="HTH-TYPE TRANSCRIPTIONAL REGULATOR RUTR"/>
    <property type="match status" value="1"/>
</dbReference>
<keyword evidence="5" id="KW-1185">Reference proteome</keyword>
<dbReference type="RefSeq" id="WP_259311862.1">
    <property type="nucleotide sequence ID" value="NZ_CP087164.1"/>
</dbReference>
<sequence>MSGAVASGKRERTKQANRAAILDAARGAFVELGYGATTVRDIVRRTELASGTFYNYFPDKEAVFRALVDETAREAAARTHRARRSGATLEEFLALGFRAYFELLLADRATFELVRRNAGTVRAMFDEPAIGAGIDLLADDLQAAVDAGLVPEHDARMMASAMVGATFEIGVRMLEHDPPDVERAVDFCTRLFGGGLGQLGGDSV</sequence>
<dbReference type="InterPro" id="IPR023772">
    <property type="entry name" value="DNA-bd_HTH_TetR-type_CS"/>
</dbReference>
<dbReference type="KEGG" id="sbae:DSM104329_04241"/>
<dbReference type="SUPFAM" id="SSF46689">
    <property type="entry name" value="Homeodomain-like"/>
    <property type="match status" value="1"/>
</dbReference>
<evidence type="ECO:0000256" key="1">
    <source>
        <dbReference type="ARBA" id="ARBA00023125"/>
    </source>
</evidence>
<proteinExistence type="predicted"/>
<evidence type="ECO:0000256" key="2">
    <source>
        <dbReference type="PROSITE-ProRule" id="PRU00335"/>
    </source>
</evidence>
<dbReference type="SUPFAM" id="SSF48498">
    <property type="entry name" value="Tetracyclin repressor-like, C-terminal domain"/>
    <property type="match status" value="1"/>
</dbReference>
<dbReference type="Gene3D" id="1.10.357.10">
    <property type="entry name" value="Tetracycline Repressor, domain 2"/>
    <property type="match status" value="1"/>
</dbReference>
<dbReference type="Proteomes" id="UP001162834">
    <property type="component" value="Chromosome"/>
</dbReference>
<dbReference type="InterPro" id="IPR009057">
    <property type="entry name" value="Homeodomain-like_sf"/>
</dbReference>
<dbReference type="PROSITE" id="PS01081">
    <property type="entry name" value="HTH_TETR_1"/>
    <property type="match status" value="1"/>
</dbReference>
<dbReference type="PROSITE" id="PS50977">
    <property type="entry name" value="HTH_TETR_2"/>
    <property type="match status" value="1"/>
</dbReference>
<evidence type="ECO:0000313" key="4">
    <source>
        <dbReference type="EMBL" id="UGS37820.1"/>
    </source>
</evidence>
<evidence type="ECO:0000259" key="3">
    <source>
        <dbReference type="PROSITE" id="PS50977"/>
    </source>
</evidence>